<keyword evidence="2" id="KW-0378">Hydrolase</keyword>
<name>A0A172YJT0_9GAMM</name>
<evidence type="ECO:0000256" key="3">
    <source>
        <dbReference type="ARBA" id="ARBA00022825"/>
    </source>
</evidence>
<dbReference type="PANTHER" id="PTHR42881">
    <property type="entry name" value="PROLYL ENDOPEPTIDASE"/>
    <property type="match status" value="1"/>
</dbReference>
<dbReference type="SUPFAM" id="SSF53474">
    <property type="entry name" value="alpha/beta-Hydrolases"/>
    <property type="match status" value="1"/>
</dbReference>
<dbReference type="InterPro" id="IPR029058">
    <property type="entry name" value="AB_hydrolase_fold"/>
</dbReference>
<keyword evidence="1" id="KW-0645">Protease</keyword>
<dbReference type="PANTHER" id="PTHR42881:SF13">
    <property type="entry name" value="PROLYL ENDOPEPTIDASE"/>
    <property type="match status" value="1"/>
</dbReference>
<dbReference type="InterPro" id="IPR023302">
    <property type="entry name" value="Pept_S9A_N"/>
</dbReference>
<dbReference type="GO" id="GO:0070012">
    <property type="term" value="F:oligopeptidase activity"/>
    <property type="evidence" value="ECO:0007669"/>
    <property type="project" value="TreeGrafter"/>
</dbReference>
<dbReference type="InterPro" id="IPR001375">
    <property type="entry name" value="Peptidase_S9_cat"/>
</dbReference>
<evidence type="ECO:0000259" key="4">
    <source>
        <dbReference type="Pfam" id="PF00326"/>
    </source>
</evidence>
<dbReference type="Proteomes" id="UP000077875">
    <property type="component" value="Chromosome"/>
</dbReference>
<dbReference type="Pfam" id="PF02897">
    <property type="entry name" value="Peptidase_S9_N"/>
    <property type="match status" value="1"/>
</dbReference>
<dbReference type="PRINTS" id="PR00862">
    <property type="entry name" value="PROLIGOPTASE"/>
</dbReference>
<evidence type="ECO:0000256" key="1">
    <source>
        <dbReference type="ARBA" id="ARBA00022670"/>
    </source>
</evidence>
<feature type="domain" description="Peptidase S9 prolyl oligopeptidase catalytic" evidence="4">
    <location>
        <begin position="486"/>
        <end position="689"/>
    </location>
</feature>
<dbReference type="Gene3D" id="3.40.50.1820">
    <property type="entry name" value="alpha/beta hydrolase"/>
    <property type="match status" value="1"/>
</dbReference>
<accession>A0A172YJT0</accession>
<protein>
    <submittedName>
        <fullName evidence="6">Prolyl oligopeptidase</fullName>
    </submittedName>
</protein>
<dbReference type="STRING" id="376489.A5892_03500"/>
<dbReference type="GO" id="GO:0006508">
    <property type="term" value="P:proteolysis"/>
    <property type="evidence" value="ECO:0007669"/>
    <property type="project" value="UniProtKB-KW"/>
</dbReference>
<dbReference type="Pfam" id="PF00326">
    <property type="entry name" value="Peptidase_S9"/>
    <property type="match status" value="1"/>
</dbReference>
<evidence type="ECO:0000313" key="7">
    <source>
        <dbReference type="Proteomes" id="UP000077875"/>
    </source>
</evidence>
<dbReference type="Gene3D" id="2.130.10.120">
    <property type="entry name" value="Prolyl oligopeptidase, N-terminal domain"/>
    <property type="match status" value="1"/>
</dbReference>
<sequence>MEAAMNAPTSDQDHDPWRWLEEVDSPDALAWVEARNRETFALLGEDAGFERLARRLLEIEQRDSRIPYVVARDQWFYNFWQDSEHPRGVWRRTQWPSYLSDTPDWEVLIDVDALNRQEGEQWVWHGARCLPPERDGEPWRRALVALSRGGADADVTREFDLVDKRWVEDGFNRDESKGGLAWIDFDRVYAYTDFGPGSLTASNYPRQVRLWQRGTALASAPVVFEAEHGDVMAVAWRDLTRGFERDFVLQVTSFHSQRLIERLPDGGELVLELPEDAHASVHREWLLVQPREAWTVDGVTHPGGALLAIDYLAFKQGARAFVRLFTPSPGVALEGFSWTRHHLVLELLEHVRQRLVVLTPGQGDDWSPRALAGAPQGVLGFGPLDDEKSDEYLLSVTDFLLPPTLARGRIDDPEIEVVKRSVAEFDAAGMRVEQRFAVSLDGTRVPYFLVLPRDVSRETKPLPTLLYGYGGFEISLTPHYLAAAGVAWLSRGGAMVFANIRGGGEYGPDWHRAALKQHRHKAFEDFAAVARALVEEGVTVPSRLGIQGGSNGGLLVGNMLTHYPELFDCAVCEVPLLDMQRYHRLLAGASWIAEYGDPDSGDWDDFLHRFSPYHNLHQGTDYPAVLFTTSTRDDRVHPGHARKMAAKMAAMGCEVHYYENIEGGHGGAADAPQRARLKALAWRFLERRLMGDDRARD</sequence>
<dbReference type="GO" id="GO:0005829">
    <property type="term" value="C:cytosol"/>
    <property type="evidence" value="ECO:0007669"/>
    <property type="project" value="TreeGrafter"/>
</dbReference>
<evidence type="ECO:0000259" key="5">
    <source>
        <dbReference type="Pfam" id="PF02897"/>
    </source>
</evidence>
<dbReference type="SUPFAM" id="SSF50993">
    <property type="entry name" value="Peptidase/esterase 'gauge' domain"/>
    <property type="match status" value="1"/>
</dbReference>
<dbReference type="InterPro" id="IPR051167">
    <property type="entry name" value="Prolyl_oligopep/macrocyclase"/>
</dbReference>
<proteinExistence type="predicted"/>
<keyword evidence="3" id="KW-0720">Serine protease</keyword>
<evidence type="ECO:0000313" key="6">
    <source>
        <dbReference type="EMBL" id="ANF59469.1"/>
    </source>
</evidence>
<keyword evidence="7" id="KW-1185">Reference proteome</keyword>
<evidence type="ECO:0000256" key="2">
    <source>
        <dbReference type="ARBA" id="ARBA00022801"/>
    </source>
</evidence>
<feature type="domain" description="Peptidase S9A N-terminal" evidence="5">
    <location>
        <begin position="8"/>
        <end position="233"/>
    </location>
</feature>
<reference evidence="6 7" key="1">
    <citation type="submission" date="2016-04" db="EMBL/GenBank/DDBJ databases">
        <title>Complete Genome Sequence of Halotalea alkalilenta IHB B 13600.</title>
        <authorList>
            <person name="Swarnkar M.K."/>
            <person name="Sharma A."/>
            <person name="Kaushal K."/>
            <person name="Soni R."/>
            <person name="Rana S."/>
            <person name="Singh A.K."/>
            <person name="Gulati A."/>
        </authorList>
    </citation>
    <scope>NUCLEOTIDE SEQUENCE [LARGE SCALE GENOMIC DNA]</scope>
    <source>
        <strain evidence="6 7">IHB B 13600</strain>
    </source>
</reference>
<dbReference type="EMBL" id="CP015243">
    <property type="protein sequence ID" value="ANF59469.1"/>
    <property type="molecule type" value="Genomic_DNA"/>
</dbReference>
<gene>
    <name evidence="6" type="ORF">A5892_03500</name>
</gene>
<dbReference type="AlphaFoldDB" id="A0A172YJT0"/>
<organism evidence="6 7">
    <name type="scientific">Halotalea alkalilenta</name>
    <dbReference type="NCBI Taxonomy" id="376489"/>
    <lineage>
        <taxon>Bacteria</taxon>
        <taxon>Pseudomonadati</taxon>
        <taxon>Pseudomonadota</taxon>
        <taxon>Gammaproteobacteria</taxon>
        <taxon>Oceanospirillales</taxon>
        <taxon>Halomonadaceae</taxon>
        <taxon>Halotalea</taxon>
    </lineage>
</organism>
<dbReference type="GO" id="GO:0004252">
    <property type="term" value="F:serine-type endopeptidase activity"/>
    <property type="evidence" value="ECO:0007669"/>
    <property type="project" value="InterPro"/>
</dbReference>
<dbReference type="InterPro" id="IPR002470">
    <property type="entry name" value="Peptidase_S9A"/>
</dbReference>
<dbReference type="KEGG" id="haa:A5892_03500"/>